<feature type="domain" description="Response regulatory" evidence="9">
    <location>
        <begin position="745"/>
        <end position="859"/>
    </location>
</feature>
<feature type="transmembrane region" description="Helical" evidence="7">
    <location>
        <begin position="282"/>
        <end position="310"/>
    </location>
</feature>
<dbReference type="Gene3D" id="3.30.565.10">
    <property type="entry name" value="Histidine kinase-like ATPase, C-terminal domain"/>
    <property type="match status" value="1"/>
</dbReference>
<dbReference type="GO" id="GO:0000155">
    <property type="term" value="F:phosphorelay sensor kinase activity"/>
    <property type="evidence" value="ECO:0007669"/>
    <property type="project" value="InterPro"/>
</dbReference>
<feature type="transmembrane region" description="Helical" evidence="7">
    <location>
        <begin position="81"/>
        <end position="100"/>
    </location>
</feature>
<dbReference type="PROSITE" id="PS50110">
    <property type="entry name" value="RESPONSE_REGULATORY"/>
    <property type="match status" value="1"/>
</dbReference>
<dbReference type="Pfam" id="PF00072">
    <property type="entry name" value="Response_reg"/>
    <property type="match status" value="1"/>
</dbReference>
<proteinExistence type="predicted"/>
<evidence type="ECO:0000256" key="5">
    <source>
        <dbReference type="ARBA" id="ARBA00022777"/>
    </source>
</evidence>
<organism evidence="10 11">
    <name type="scientific">Donghicola mangrovi</name>
    <dbReference type="NCBI Taxonomy" id="2729614"/>
    <lineage>
        <taxon>Bacteria</taxon>
        <taxon>Pseudomonadati</taxon>
        <taxon>Pseudomonadota</taxon>
        <taxon>Alphaproteobacteria</taxon>
        <taxon>Rhodobacterales</taxon>
        <taxon>Roseobacteraceae</taxon>
        <taxon>Donghicola</taxon>
    </lineage>
</organism>
<dbReference type="InterPro" id="IPR004358">
    <property type="entry name" value="Sig_transdc_His_kin-like_C"/>
</dbReference>
<dbReference type="PRINTS" id="PR00344">
    <property type="entry name" value="BCTRLSENSOR"/>
</dbReference>
<dbReference type="Pfam" id="PF02518">
    <property type="entry name" value="HATPase_c"/>
    <property type="match status" value="1"/>
</dbReference>
<evidence type="ECO:0000259" key="8">
    <source>
        <dbReference type="PROSITE" id="PS50109"/>
    </source>
</evidence>
<dbReference type="InterPro" id="IPR003661">
    <property type="entry name" value="HisK_dim/P_dom"/>
</dbReference>
<keyword evidence="4" id="KW-0808">Transferase</keyword>
<dbReference type="SUPFAM" id="SSF47384">
    <property type="entry name" value="Homodimeric domain of signal transducing histidine kinase"/>
    <property type="match status" value="1"/>
</dbReference>
<keyword evidence="3 6" id="KW-0597">Phosphoprotein</keyword>
<dbReference type="SMART" id="SM00388">
    <property type="entry name" value="HisKA"/>
    <property type="match status" value="1"/>
</dbReference>
<dbReference type="PROSITE" id="PS50109">
    <property type="entry name" value="HIS_KIN"/>
    <property type="match status" value="1"/>
</dbReference>
<evidence type="ECO:0000256" key="6">
    <source>
        <dbReference type="PROSITE-ProRule" id="PRU00169"/>
    </source>
</evidence>
<keyword evidence="7" id="KW-0472">Membrane</keyword>
<dbReference type="InterPro" id="IPR005467">
    <property type="entry name" value="His_kinase_dom"/>
</dbReference>
<evidence type="ECO:0000256" key="1">
    <source>
        <dbReference type="ARBA" id="ARBA00000085"/>
    </source>
</evidence>
<sequence length="860" mass="95388">MLGGEPEKFKSFGTVISPARAAEMSRDQGFVFRDFEISKIRMIADGIRAYPLRTSLIYLAVILFWTVFMSYGSALHGPNTIAVNLSPQVSLFTICVGILVYPRRLMWVPVLALCALYFVPFVLPFTGKPMWATMPEVTWGLTLFLLVVNLAAGLVIGLTSRAVYRRISRVYRPNDTDLMLGWIITVSFALVCLVQVGVVNAFSDLLPPENLAALGFDENFVDFAVNRTFRGSSVVVGFFIAVLYTDRLEEVVRYLPAMMVFPLLAVMHQAELLGYPMLDTAIVGLLFAMLLPAGVAPIIVIVGITVYSALTGQYLTETPPGSIESALLENYSIGALFLIVLTMALRGRGRHEREQRQASLRRLSMVRGFAGVGLFAVNIPRNTLRIEASGQDIVGLPRETTLDAFIEAFDMEHRRALRKVFVRGGNEASTHVVPLLKTFSDGQERLLRLHLWGENSIWNDRIVYGLLIEVTSEYRREKELSRALKELSLRQERQSQLFSIVSHEVRTPASVLSMLIAELERGEDVDELRPQMKEASSQLLTVLDDMRQAVNPEKNQRIKIAPFVPEELGQQVMSTYRVMAQGKGIEIQTKFSDGSSLAIMGDVSRIKQVLGNLVRNAILHSKGSRICIGYDRRTDDGPDGTNLTQICWTVSDNGVGIPPEDVQRLFQPFERGSADARNQADGSGLGLYIAKQTIEMLGGQIAYFTPDSGGAGYRVIMPEVIAPDGPSKSVVTENDGLDERLRQMRVVLAEDNKLVATISVKQLSRVFGKVEHYENGALALERIKECPPDLLLTDLFMPEMPGDELIKAVREAGFGMPMIGLTAAVVGDDTRRFDEAQATAYLPKPLNIEKLRKILIGHLN</sequence>
<feature type="transmembrane region" description="Helical" evidence="7">
    <location>
        <begin position="251"/>
        <end position="270"/>
    </location>
</feature>
<dbReference type="EMBL" id="JABCJE010000012">
    <property type="protein sequence ID" value="NVO25204.1"/>
    <property type="molecule type" value="Genomic_DNA"/>
</dbReference>
<evidence type="ECO:0000256" key="3">
    <source>
        <dbReference type="ARBA" id="ARBA00022553"/>
    </source>
</evidence>
<dbReference type="SUPFAM" id="SSF52172">
    <property type="entry name" value="CheY-like"/>
    <property type="match status" value="1"/>
</dbReference>
<dbReference type="InterPro" id="IPR011006">
    <property type="entry name" value="CheY-like_superfamily"/>
</dbReference>
<dbReference type="CDD" id="cd00082">
    <property type="entry name" value="HisKA"/>
    <property type="match status" value="1"/>
</dbReference>
<accession>A0A850Q8F9</accession>
<keyword evidence="5 10" id="KW-0418">Kinase</keyword>
<evidence type="ECO:0000313" key="11">
    <source>
        <dbReference type="Proteomes" id="UP000592216"/>
    </source>
</evidence>
<feature type="modified residue" description="4-aspartylphosphate" evidence="6">
    <location>
        <position position="794"/>
    </location>
</feature>
<dbReference type="RefSeq" id="WP_177158758.1">
    <property type="nucleotide sequence ID" value="NZ_JABCJE010000012.1"/>
</dbReference>
<evidence type="ECO:0000313" key="10">
    <source>
        <dbReference type="EMBL" id="NVO25204.1"/>
    </source>
</evidence>
<feature type="domain" description="Histidine kinase" evidence="8">
    <location>
        <begin position="500"/>
        <end position="721"/>
    </location>
</feature>
<dbReference type="EC" id="2.7.13.3" evidence="2"/>
<dbReference type="CDD" id="cd00075">
    <property type="entry name" value="HATPase"/>
    <property type="match status" value="1"/>
</dbReference>
<dbReference type="InterPro" id="IPR001789">
    <property type="entry name" value="Sig_transdc_resp-reg_receiver"/>
</dbReference>
<feature type="transmembrane region" description="Helical" evidence="7">
    <location>
        <begin position="179"/>
        <end position="202"/>
    </location>
</feature>
<feature type="transmembrane region" description="Helical" evidence="7">
    <location>
        <begin position="56"/>
        <end position="75"/>
    </location>
</feature>
<gene>
    <name evidence="10" type="ORF">HJ536_17745</name>
</gene>
<dbReference type="Proteomes" id="UP000592216">
    <property type="component" value="Unassembled WGS sequence"/>
</dbReference>
<keyword evidence="7" id="KW-0812">Transmembrane</keyword>
<evidence type="ECO:0000256" key="2">
    <source>
        <dbReference type="ARBA" id="ARBA00012438"/>
    </source>
</evidence>
<dbReference type="SMART" id="SM00448">
    <property type="entry name" value="REC"/>
    <property type="match status" value="1"/>
</dbReference>
<dbReference type="Gene3D" id="3.40.50.2300">
    <property type="match status" value="1"/>
</dbReference>
<keyword evidence="7" id="KW-1133">Transmembrane helix</keyword>
<protein>
    <recommendedName>
        <fullName evidence="2">histidine kinase</fullName>
        <ecNumber evidence="2">2.7.13.3</ecNumber>
    </recommendedName>
</protein>
<feature type="transmembrane region" description="Helical" evidence="7">
    <location>
        <begin position="330"/>
        <end position="347"/>
    </location>
</feature>
<dbReference type="Gene3D" id="1.10.287.130">
    <property type="match status" value="1"/>
</dbReference>
<dbReference type="AlphaFoldDB" id="A0A850Q8F9"/>
<dbReference type="SMART" id="SM00387">
    <property type="entry name" value="HATPase_c"/>
    <property type="match status" value="1"/>
</dbReference>
<dbReference type="InterPro" id="IPR036890">
    <property type="entry name" value="HATPase_C_sf"/>
</dbReference>
<comment type="catalytic activity">
    <reaction evidence="1">
        <text>ATP + protein L-histidine = ADP + protein N-phospho-L-histidine.</text>
        <dbReference type="EC" id="2.7.13.3"/>
    </reaction>
</comment>
<reference evidence="10 11" key="1">
    <citation type="submission" date="2020-04" db="EMBL/GenBank/DDBJ databases">
        <title>Donghicola sp., a member of the Rhodobacteraceae family isolated from mangrove forest in Thailand.</title>
        <authorList>
            <person name="Charoenyingcharoen P."/>
            <person name="Yukphan P."/>
        </authorList>
    </citation>
    <scope>NUCLEOTIDE SEQUENCE [LARGE SCALE GENOMIC DNA]</scope>
    <source>
        <strain evidence="10 11">B5-SW-15</strain>
    </source>
</reference>
<feature type="transmembrane region" description="Helical" evidence="7">
    <location>
        <begin position="137"/>
        <end position="158"/>
    </location>
</feature>
<dbReference type="PANTHER" id="PTHR43047">
    <property type="entry name" value="TWO-COMPONENT HISTIDINE PROTEIN KINASE"/>
    <property type="match status" value="1"/>
</dbReference>
<dbReference type="SUPFAM" id="SSF55874">
    <property type="entry name" value="ATPase domain of HSP90 chaperone/DNA topoisomerase II/histidine kinase"/>
    <property type="match status" value="1"/>
</dbReference>
<dbReference type="InterPro" id="IPR036097">
    <property type="entry name" value="HisK_dim/P_sf"/>
</dbReference>
<dbReference type="InterPro" id="IPR003594">
    <property type="entry name" value="HATPase_dom"/>
</dbReference>
<evidence type="ECO:0000256" key="4">
    <source>
        <dbReference type="ARBA" id="ARBA00022679"/>
    </source>
</evidence>
<comment type="caution">
    <text evidence="10">The sequence shown here is derived from an EMBL/GenBank/DDBJ whole genome shotgun (WGS) entry which is preliminary data.</text>
</comment>
<name>A0A850Q8F9_9RHOB</name>
<dbReference type="CDD" id="cd17546">
    <property type="entry name" value="REC_hyHK_CKI1_RcsC-like"/>
    <property type="match status" value="1"/>
</dbReference>
<feature type="transmembrane region" description="Helical" evidence="7">
    <location>
        <begin position="107"/>
        <end position="125"/>
    </location>
</feature>
<evidence type="ECO:0000256" key="7">
    <source>
        <dbReference type="SAM" id="Phobius"/>
    </source>
</evidence>
<evidence type="ECO:0000259" key="9">
    <source>
        <dbReference type="PROSITE" id="PS50110"/>
    </source>
</evidence>